<dbReference type="InterPro" id="IPR036388">
    <property type="entry name" value="WH-like_DNA-bd_sf"/>
</dbReference>
<evidence type="ECO:0000259" key="1">
    <source>
        <dbReference type="PROSITE" id="PS50995"/>
    </source>
</evidence>
<feature type="domain" description="HTH marR-type" evidence="1">
    <location>
        <begin position="22"/>
        <end position="160"/>
    </location>
</feature>
<dbReference type="SUPFAM" id="SSF46785">
    <property type="entry name" value="Winged helix' DNA-binding domain"/>
    <property type="match status" value="1"/>
</dbReference>
<comment type="caution">
    <text evidence="2">The sequence shown here is derived from an EMBL/GenBank/DDBJ whole genome shotgun (WGS) entry which is preliminary data.</text>
</comment>
<accession>A0ABU9HBY3</accession>
<gene>
    <name evidence="2" type="ORF">V6255_09070</name>
</gene>
<dbReference type="InterPro" id="IPR000835">
    <property type="entry name" value="HTH_MarR-typ"/>
</dbReference>
<reference evidence="2 3" key="1">
    <citation type="submission" date="2024-02" db="EMBL/GenBank/DDBJ databases">
        <title>Bacteria isolated from the canopy kelp, Nereocystis luetkeana.</title>
        <authorList>
            <person name="Pfister C.A."/>
            <person name="Younker I.T."/>
            <person name="Light S.H."/>
        </authorList>
    </citation>
    <scope>NUCLEOTIDE SEQUENCE [LARGE SCALE GENOMIC DNA]</scope>
    <source>
        <strain evidence="2 3">TI.2.07</strain>
    </source>
</reference>
<dbReference type="RefSeq" id="WP_341627859.1">
    <property type="nucleotide sequence ID" value="NZ_JBAKBA010000017.1"/>
</dbReference>
<keyword evidence="3" id="KW-1185">Reference proteome</keyword>
<dbReference type="EMBL" id="JBAKBA010000017">
    <property type="protein sequence ID" value="MEL0659291.1"/>
    <property type="molecule type" value="Genomic_DNA"/>
</dbReference>
<name>A0ABU9HBY3_9GAMM</name>
<sequence length="163" mass="18654">MIKRTPVSEILIKTKNNWPDSNEGLSPEILRIHRISTYLHRNLEQVLSHYTIQPAEFSVLETLRKENQPHCLTPTELSTAMLFSSGGLTKVLNRLNVAGLIIRIDNPNDKRGRLVQLTETGKRLINKVIVELHADEQKRMSILSENEKAQLNTLLAKIINVWE</sequence>
<dbReference type="PANTHER" id="PTHR33164">
    <property type="entry name" value="TRANSCRIPTIONAL REGULATOR, MARR FAMILY"/>
    <property type="match status" value="1"/>
</dbReference>
<dbReference type="Proteomes" id="UP001366060">
    <property type="component" value="Unassembled WGS sequence"/>
</dbReference>
<dbReference type="PANTHER" id="PTHR33164:SF104">
    <property type="entry name" value="TRANSCRIPTIONAL REGULATORY PROTEIN"/>
    <property type="match status" value="1"/>
</dbReference>
<dbReference type="SMART" id="SM00347">
    <property type="entry name" value="HTH_MARR"/>
    <property type="match status" value="1"/>
</dbReference>
<dbReference type="InterPro" id="IPR039422">
    <property type="entry name" value="MarR/SlyA-like"/>
</dbReference>
<dbReference type="PROSITE" id="PS50995">
    <property type="entry name" value="HTH_MARR_2"/>
    <property type="match status" value="1"/>
</dbReference>
<dbReference type="Pfam" id="PF12802">
    <property type="entry name" value="MarR_2"/>
    <property type="match status" value="1"/>
</dbReference>
<dbReference type="InterPro" id="IPR036390">
    <property type="entry name" value="WH_DNA-bd_sf"/>
</dbReference>
<dbReference type="PRINTS" id="PR00598">
    <property type="entry name" value="HTHMARR"/>
</dbReference>
<evidence type="ECO:0000313" key="2">
    <source>
        <dbReference type="EMBL" id="MEL0659291.1"/>
    </source>
</evidence>
<evidence type="ECO:0000313" key="3">
    <source>
        <dbReference type="Proteomes" id="UP001366060"/>
    </source>
</evidence>
<proteinExistence type="predicted"/>
<protein>
    <submittedName>
        <fullName evidence="2">MarR family transcriptional regulator</fullName>
    </submittedName>
</protein>
<dbReference type="Gene3D" id="1.10.10.10">
    <property type="entry name" value="Winged helix-like DNA-binding domain superfamily/Winged helix DNA-binding domain"/>
    <property type="match status" value="1"/>
</dbReference>
<organism evidence="2 3">
    <name type="scientific">Psychromonas arctica</name>
    <dbReference type="NCBI Taxonomy" id="168275"/>
    <lineage>
        <taxon>Bacteria</taxon>
        <taxon>Pseudomonadati</taxon>
        <taxon>Pseudomonadota</taxon>
        <taxon>Gammaproteobacteria</taxon>
        <taxon>Alteromonadales</taxon>
        <taxon>Psychromonadaceae</taxon>
        <taxon>Psychromonas</taxon>
    </lineage>
</organism>